<dbReference type="Pfam" id="PF13185">
    <property type="entry name" value="GAF_2"/>
    <property type="match status" value="1"/>
</dbReference>
<evidence type="ECO:0000256" key="5">
    <source>
        <dbReference type="ARBA" id="ARBA00022553"/>
    </source>
</evidence>
<dbReference type="SMART" id="SM00065">
    <property type="entry name" value="GAF"/>
    <property type="match status" value="1"/>
</dbReference>
<evidence type="ECO:0000256" key="2">
    <source>
        <dbReference type="ARBA" id="ARBA00004236"/>
    </source>
</evidence>
<sequence length="668" mass="76894">MVGAAGAPLFYFTLVIHFLKLTQKRFYKWQKFFAYGVFSIFTLLNITTQWLVKSVEPRLTFPFWPIGGRIFYPFLLAFFGYVIYASILLGKEYKRASGIKKIQTKYIFLGIVLAFFGGATNYFLWFNIPIPPVLNILVTGYPFAIGYAIIRYRLMDIRVVISRSFLYFILVAFVTGSFVFTGFVSSQFFDKRTGIYSILINAIFSLVIVLVLPLLHRSISEVTNRIFFKKEVNYQQLLRDLTQVINVEISLEKLVNSFCEIVREKLKLKKATIFLATKDQHFLSSIDNNDKLESQRKEYRRITNQNPLIKYLSREKEMVITEELERKMLDTKDEQELQRVYQQLSDLKAALTVPIITHHKITAILILWKKLSGEAFSQRDIDLFQVLSPQIGSAIEKAKLYQELQEFNKRLKKEVERATLKLNEANKYLQELDKAKSEFMSIASHQLRTPLTGIMGYLSMLVEGDFGKLEKKQGPVIHQVFEAAQRLIRLVNIFLNISRIENNRFTLNLESKPIESLINDAVFQLKIPANNKGLKLEYVRPKQHLQQVQVDTDKMKDVFLNLIDNAIKYTAKGSIVITTEFTSDKKGIHVKIQDTGIGIDKEEAKKLFQKFVRGDGIARIQPDGSGLGLFIAKKIVEAHGGKIWVESEGLGMGSTFQFILPATKRRKE</sequence>
<dbReference type="EMBL" id="MHKB01000004">
    <property type="protein sequence ID" value="OGY79875.1"/>
    <property type="molecule type" value="Genomic_DNA"/>
</dbReference>
<organism evidence="15 16">
    <name type="scientific">Candidatus Kerfeldbacteria bacterium RIFCSPHIGHO2_02_FULL_42_14</name>
    <dbReference type="NCBI Taxonomy" id="1798540"/>
    <lineage>
        <taxon>Bacteria</taxon>
        <taxon>Candidatus Kerfeldiibacteriota</taxon>
    </lineage>
</organism>
<dbReference type="PRINTS" id="PR00344">
    <property type="entry name" value="BCTRLSENSOR"/>
</dbReference>
<keyword evidence="9" id="KW-0067">ATP-binding</keyword>
<feature type="transmembrane region" description="Helical" evidence="13">
    <location>
        <begin position="106"/>
        <end position="126"/>
    </location>
</feature>
<dbReference type="AlphaFoldDB" id="A0A1G2AT68"/>
<evidence type="ECO:0000256" key="9">
    <source>
        <dbReference type="ARBA" id="ARBA00022840"/>
    </source>
</evidence>
<keyword evidence="6" id="KW-0808">Transferase</keyword>
<dbReference type="EC" id="2.7.13.3" evidence="3"/>
<dbReference type="SUPFAM" id="SSF55781">
    <property type="entry name" value="GAF domain-like"/>
    <property type="match status" value="1"/>
</dbReference>
<evidence type="ECO:0000256" key="6">
    <source>
        <dbReference type="ARBA" id="ARBA00022679"/>
    </source>
</evidence>
<keyword evidence="4" id="KW-1003">Cell membrane</keyword>
<reference evidence="15 16" key="1">
    <citation type="journal article" date="2016" name="Nat. Commun.">
        <title>Thousands of microbial genomes shed light on interconnected biogeochemical processes in an aquifer system.</title>
        <authorList>
            <person name="Anantharaman K."/>
            <person name="Brown C.T."/>
            <person name="Hug L.A."/>
            <person name="Sharon I."/>
            <person name="Castelle C.J."/>
            <person name="Probst A.J."/>
            <person name="Thomas B.C."/>
            <person name="Singh A."/>
            <person name="Wilkins M.J."/>
            <person name="Karaoz U."/>
            <person name="Brodie E.L."/>
            <person name="Williams K.H."/>
            <person name="Hubbard S.S."/>
            <person name="Banfield J.F."/>
        </authorList>
    </citation>
    <scope>NUCLEOTIDE SEQUENCE [LARGE SCALE GENOMIC DNA]</scope>
</reference>
<evidence type="ECO:0000256" key="7">
    <source>
        <dbReference type="ARBA" id="ARBA00022741"/>
    </source>
</evidence>
<dbReference type="Pfam" id="PF02518">
    <property type="entry name" value="HATPase_c"/>
    <property type="match status" value="1"/>
</dbReference>
<proteinExistence type="predicted"/>
<evidence type="ECO:0000259" key="14">
    <source>
        <dbReference type="PROSITE" id="PS50109"/>
    </source>
</evidence>
<comment type="caution">
    <text evidence="15">The sequence shown here is derived from an EMBL/GenBank/DDBJ whole genome shotgun (WGS) entry which is preliminary data.</text>
</comment>
<evidence type="ECO:0000256" key="12">
    <source>
        <dbReference type="SAM" id="Coils"/>
    </source>
</evidence>
<dbReference type="Pfam" id="PF00512">
    <property type="entry name" value="HisKA"/>
    <property type="match status" value="1"/>
</dbReference>
<dbReference type="Proteomes" id="UP000177165">
    <property type="component" value="Unassembled WGS sequence"/>
</dbReference>
<dbReference type="SMART" id="SM00388">
    <property type="entry name" value="HisKA"/>
    <property type="match status" value="1"/>
</dbReference>
<dbReference type="PANTHER" id="PTHR43047:SF72">
    <property type="entry name" value="OSMOSENSING HISTIDINE PROTEIN KINASE SLN1"/>
    <property type="match status" value="1"/>
</dbReference>
<feature type="domain" description="Histidine kinase" evidence="14">
    <location>
        <begin position="442"/>
        <end position="664"/>
    </location>
</feature>
<comment type="subcellular location">
    <subcellularLocation>
        <location evidence="2">Cell membrane</location>
    </subcellularLocation>
</comment>
<feature type="transmembrane region" description="Helical" evidence="13">
    <location>
        <begin position="70"/>
        <end position="90"/>
    </location>
</feature>
<evidence type="ECO:0000256" key="3">
    <source>
        <dbReference type="ARBA" id="ARBA00012438"/>
    </source>
</evidence>
<evidence type="ECO:0000313" key="16">
    <source>
        <dbReference type="Proteomes" id="UP000177165"/>
    </source>
</evidence>
<dbReference type="GO" id="GO:0009927">
    <property type="term" value="F:histidine phosphotransfer kinase activity"/>
    <property type="evidence" value="ECO:0007669"/>
    <property type="project" value="TreeGrafter"/>
</dbReference>
<dbReference type="GO" id="GO:0005524">
    <property type="term" value="F:ATP binding"/>
    <property type="evidence" value="ECO:0007669"/>
    <property type="project" value="UniProtKB-KW"/>
</dbReference>
<dbReference type="PROSITE" id="PS50109">
    <property type="entry name" value="HIS_KIN"/>
    <property type="match status" value="1"/>
</dbReference>
<dbReference type="Gene3D" id="3.30.565.10">
    <property type="entry name" value="Histidine kinase-like ATPase, C-terminal domain"/>
    <property type="match status" value="1"/>
</dbReference>
<evidence type="ECO:0000256" key="13">
    <source>
        <dbReference type="SAM" id="Phobius"/>
    </source>
</evidence>
<keyword evidence="12" id="KW-0175">Coiled coil</keyword>
<feature type="transmembrane region" description="Helical" evidence="13">
    <location>
        <begin position="195"/>
        <end position="215"/>
    </location>
</feature>
<dbReference type="InterPro" id="IPR036097">
    <property type="entry name" value="HisK_dim/P_sf"/>
</dbReference>
<dbReference type="InterPro" id="IPR036890">
    <property type="entry name" value="HATPase_C_sf"/>
</dbReference>
<keyword evidence="11 13" id="KW-0472">Membrane</keyword>
<keyword evidence="8" id="KW-0418">Kinase</keyword>
<dbReference type="SUPFAM" id="SSF55874">
    <property type="entry name" value="ATPase domain of HSP90 chaperone/DNA topoisomerase II/histidine kinase"/>
    <property type="match status" value="1"/>
</dbReference>
<dbReference type="CDD" id="cd00082">
    <property type="entry name" value="HisKA"/>
    <property type="match status" value="1"/>
</dbReference>
<dbReference type="InterPro" id="IPR003594">
    <property type="entry name" value="HATPase_dom"/>
</dbReference>
<keyword evidence="10" id="KW-0902">Two-component regulatory system</keyword>
<evidence type="ECO:0000256" key="4">
    <source>
        <dbReference type="ARBA" id="ARBA00022475"/>
    </source>
</evidence>
<feature type="transmembrane region" description="Helical" evidence="13">
    <location>
        <begin position="164"/>
        <end position="189"/>
    </location>
</feature>
<dbReference type="PANTHER" id="PTHR43047">
    <property type="entry name" value="TWO-COMPONENT HISTIDINE PROTEIN KINASE"/>
    <property type="match status" value="1"/>
</dbReference>
<dbReference type="GO" id="GO:0005886">
    <property type="term" value="C:plasma membrane"/>
    <property type="evidence" value="ECO:0007669"/>
    <property type="project" value="UniProtKB-SubCell"/>
</dbReference>
<accession>A0A1G2AT68</accession>
<protein>
    <recommendedName>
        <fullName evidence="3">histidine kinase</fullName>
        <ecNumber evidence="3">2.7.13.3</ecNumber>
    </recommendedName>
</protein>
<dbReference type="GO" id="GO:0000155">
    <property type="term" value="F:phosphorelay sensor kinase activity"/>
    <property type="evidence" value="ECO:0007669"/>
    <property type="project" value="InterPro"/>
</dbReference>
<evidence type="ECO:0000256" key="1">
    <source>
        <dbReference type="ARBA" id="ARBA00000085"/>
    </source>
</evidence>
<keyword evidence="5" id="KW-0597">Phosphoprotein</keyword>
<dbReference type="FunFam" id="3.30.565.10:FF:000023">
    <property type="entry name" value="PAS domain-containing sensor histidine kinase"/>
    <property type="match status" value="1"/>
</dbReference>
<evidence type="ECO:0000256" key="11">
    <source>
        <dbReference type="ARBA" id="ARBA00023136"/>
    </source>
</evidence>
<keyword evidence="13" id="KW-0812">Transmembrane</keyword>
<dbReference type="InterPro" id="IPR029016">
    <property type="entry name" value="GAF-like_dom_sf"/>
</dbReference>
<evidence type="ECO:0000256" key="8">
    <source>
        <dbReference type="ARBA" id="ARBA00022777"/>
    </source>
</evidence>
<evidence type="ECO:0000256" key="10">
    <source>
        <dbReference type="ARBA" id="ARBA00023012"/>
    </source>
</evidence>
<name>A0A1G2AT68_9BACT</name>
<dbReference type="Gene3D" id="1.10.287.130">
    <property type="match status" value="1"/>
</dbReference>
<gene>
    <name evidence="15" type="ORF">A3B74_02920</name>
</gene>
<dbReference type="Gene3D" id="3.30.450.40">
    <property type="match status" value="1"/>
</dbReference>
<dbReference type="STRING" id="1798540.A3B74_02920"/>
<dbReference type="InterPro" id="IPR004358">
    <property type="entry name" value="Sig_transdc_His_kin-like_C"/>
</dbReference>
<keyword evidence="13" id="KW-1133">Transmembrane helix</keyword>
<dbReference type="InterPro" id="IPR003018">
    <property type="entry name" value="GAF"/>
</dbReference>
<feature type="transmembrane region" description="Helical" evidence="13">
    <location>
        <begin position="132"/>
        <end position="152"/>
    </location>
</feature>
<feature type="transmembrane region" description="Helical" evidence="13">
    <location>
        <begin position="32"/>
        <end position="50"/>
    </location>
</feature>
<dbReference type="SMART" id="SM00387">
    <property type="entry name" value="HATPase_c"/>
    <property type="match status" value="1"/>
</dbReference>
<comment type="catalytic activity">
    <reaction evidence="1">
        <text>ATP + protein L-histidine = ADP + protein N-phospho-L-histidine.</text>
        <dbReference type="EC" id="2.7.13.3"/>
    </reaction>
</comment>
<dbReference type="SUPFAM" id="SSF47384">
    <property type="entry name" value="Homodimeric domain of signal transducing histidine kinase"/>
    <property type="match status" value="1"/>
</dbReference>
<evidence type="ECO:0000313" key="15">
    <source>
        <dbReference type="EMBL" id="OGY79875.1"/>
    </source>
</evidence>
<feature type="coiled-coil region" evidence="12">
    <location>
        <begin position="397"/>
        <end position="438"/>
    </location>
</feature>
<keyword evidence="7" id="KW-0547">Nucleotide-binding</keyword>
<dbReference type="InterPro" id="IPR003661">
    <property type="entry name" value="HisK_dim/P_dom"/>
</dbReference>
<dbReference type="InterPro" id="IPR005467">
    <property type="entry name" value="His_kinase_dom"/>
</dbReference>